<dbReference type="Proteomes" id="UP000315252">
    <property type="component" value="Unassembled WGS sequence"/>
</dbReference>
<dbReference type="RefSeq" id="WP_142899194.1">
    <property type="nucleotide sequence ID" value="NZ_ML660062.1"/>
</dbReference>
<evidence type="ECO:0000313" key="3">
    <source>
        <dbReference type="Proteomes" id="UP000315252"/>
    </source>
</evidence>
<comment type="caution">
    <text evidence="2">The sequence shown here is derived from an EMBL/GenBank/DDBJ whole genome shotgun (WGS) entry which is preliminary data.</text>
</comment>
<keyword evidence="3" id="KW-1185">Reference proteome</keyword>
<protein>
    <submittedName>
        <fullName evidence="2">Dienelactone hydrolase family protein</fullName>
    </submittedName>
</protein>
<dbReference type="Pfam" id="PF01738">
    <property type="entry name" value="DLH"/>
    <property type="match status" value="1"/>
</dbReference>
<dbReference type="PANTHER" id="PTHR46623">
    <property type="entry name" value="CARBOXYMETHYLENEBUTENOLIDASE-RELATED"/>
    <property type="match status" value="1"/>
</dbReference>
<dbReference type="GO" id="GO:0016787">
    <property type="term" value="F:hydrolase activity"/>
    <property type="evidence" value="ECO:0007669"/>
    <property type="project" value="UniProtKB-KW"/>
</dbReference>
<evidence type="ECO:0000259" key="1">
    <source>
        <dbReference type="Pfam" id="PF01738"/>
    </source>
</evidence>
<dbReference type="InterPro" id="IPR002925">
    <property type="entry name" value="Dienelactn_hydro"/>
</dbReference>
<dbReference type="SUPFAM" id="SSF53474">
    <property type="entry name" value="alpha/beta-Hydrolases"/>
    <property type="match status" value="1"/>
</dbReference>
<sequence length="255" mass="27714">MQTLARRQVLSGIAATSFAAVLADPRLAKAAASELKTVSITTEDGRSVKAALAMPAKLPAPAVLLIHEWWGLNDQIKVVAAELAKEGYVALAVDLYDEKVATQPDDARAFMQAVDPGQATNTLQSWVAWLRDHDAVAGKIGTVGWCFGGGWSLNASIAAPVEATVVYYGRVERSAEDLKALNSPVLGHYATADQWINQEMVSKFEAEMAKAEKSNQSYWYEADHAFANPTSARYDEADAKLAWERTLAFFKEHLG</sequence>
<name>A0A545T7T5_9PROT</name>
<dbReference type="InterPro" id="IPR006311">
    <property type="entry name" value="TAT_signal"/>
</dbReference>
<dbReference type="PANTHER" id="PTHR46623:SF6">
    <property type="entry name" value="ALPHA_BETA-HYDROLASES SUPERFAMILY PROTEIN"/>
    <property type="match status" value="1"/>
</dbReference>
<evidence type="ECO:0000313" key="2">
    <source>
        <dbReference type="EMBL" id="TQV73294.1"/>
    </source>
</evidence>
<reference evidence="2 3" key="1">
    <citation type="submission" date="2019-06" db="EMBL/GenBank/DDBJ databases">
        <title>Whole genome sequence for Rhodospirillaceae sp. R148.</title>
        <authorList>
            <person name="Wang G."/>
        </authorList>
    </citation>
    <scope>NUCLEOTIDE SEQUENCE [LARGE SCALE GENOMIC DNA]</scope>
    <source>
        <strain evidence="2 3">R148</strain>
    </source>
</reference>
<dbReference type="InterPro" id="IPR051049">
    <property type="entry name" value="Dienelactone_hydrolase-like"/>
</dbReference>
<dbReference type="Gene3D" id="3.40.50.1820">
    <property type="entry name" value="alpha/beta hydrolase"/>
    <property type="match status" value="1"/>
</dbReference>
<accession>A0A545T7T5</accession>
<dbReference type="PROSITE" id="PS51318">
    <property type="entry name" value="TAT"/>
    <property type="match status" value="1"/>
</dbReference>
<keyword evidence="2" id="KW-0378">Hydrolase</keyword>
<dbReference type="EMBL" id="VHSH01000011">
    <property type="protein sequence ID" value="TQV73294.1"/>
    <property type="molecule type" value="Genomic_DNA"/>
</dbReference>
<gene>
    <name evidence="2" type="ORF">FKG95_25070</name>
</gene>
<dbReference type="AlphaFoldDB" id="A0A545T7T5"/>
<feature type="domain" description="Dienelactone hydrolase" evidence="1">
    <location>
        <begin position="49"/>
        <end position="253"/>
    </location>
</feature>
<organism evidence="2 3">
    <name type="scientific">Denitrobaculum tricleocarpae</name>
    <dbReference type="NCBI Taxonomy" id="2591009"/>
    <lineage>
        <taxon>Bacteria</taxon>
        <taxon>Pseudomonadati</taxon>
        <taxon>Pseudomonadota</taxon>
        <taxon>Alphaproteobacteria</taxon>
        <taxon>Rhodospirillales</taxon>
        <taxon>Rhodospirillaceae</taxon>
        <taxon>Denitrobaculum</taxon>
    </lineage>
</organism>
<proteinExistence type="predicted"/>
<dbReference type="OrthoDB" id="9787933at2"/>
<dbReference type="InterPro" id="IPR029058">
    <property type="entry name" value="AB_hydrolase_fold"/>
</dbReference>